<evidence type="ECO:0000313" key="5">
    <source>
        <dbReference type="EMBL" id="GAA0482654.1"/>
    </source>
</evidence>
<dbReference type="Gene3D" id="1.10.10.10">
    <property type="entry name" value="Winged helix-like DNA-binding domain superfamily/Winged helix DNA-binding domain"/>
    <property type="match status" value="1"/>
</dbReference>
<dbReference type="InterPro" id="IPR036388">
    <property type="entry name" value="WH-like_DNA-bd_sf"/>
</dbReference>
<evidence type="ECO:0000256" key="2">
    <source>
        <dbReference type="ARBA" id="ARBA00023125"/>
    </source>
</evidence>
<keyword evidence="6" id="KW-1185">Reference proteome</keyword>
<dbReference type="RefSeq" id="WP_344094919.1">
    <property type="nucleotide sequence ID" value="NZ_BAAAHB010000076.1"/>
</dbReference>
<dbReference type="NCBIfam" id="NF033788">
    <property type="entry name" value="HTH_metalloreg"/>
    <property type="match status" value="1"/>
</dbReference>
<dbReference type="InterPro" id="IPR036390">
    <property type="entry name" value="WH_DNA-bd_sf"/>
</dbReference>
<name>A0ABP3KRJ8_9ACTN</name>
<evidence type="ECO:0000313" key="6">
    <source>
        <dbReference type="Proteomes" id="UP001499895"/>
    </source>
</evidence>
<proteinExistence type="predicted"/>
<evidence type="ECO:0000256" key="3">
    <source>
        <dbReference type="ARBA" id="ARBA00023163"/>
    </source>
</evidence>
<dbReference type="SUPFAM" id="SSF46785">
    <property type="entry name" value="Winged helix' DNA-binding domain"/>
    <property type="match status" value="1"/>
</dbReference>
<dbReference type="SMART" id="SM00418">
    <property type="entry name" value="HTH_ARSR"/>
    <property type="match status" value="1"/>
</dbReference>
<protein>
    <submittedName>
        <fullName evidence="5">Helix-turn-helix transcriptional regulator</fullName>
    </submittedName>
</protein>
<sequence>MDERRYAWLPEPDLADLEIGGILQALADPVRLQIVRLLDSAGEGSCSTLDLPVKPSTVSHHLRALRESGLVATRIDGTARFSRLRRDDLERRFPGLLDAVLKAKPARG</sequence>
<reference evidence="6" key="1">
    <citation type="journal article" date="2019" name="Int. J. Syst. Evol. Microbiol.">
        <title>The Global Catalogue of Microorganisms (GCM) 10K type strain sequencing project: providing services to taxonomists for standard genome sequencing and annotation.</title>
        <authorList>
            <consortium name="The Broad Institute Genomics Platform"/>
            <consortium name="The Broad Institute Genome Sequencing Center for Infectious Disease"/>
            <person name="Wu L."/>
            <person name="Ma J."/>
        </authorList>
    </citation>
    <scope>NUCLEOTIDE SEQUENCE [LARGE SCALE GENOMIC DNA]</scope>
    <source>
        <strain evidence="6">JCM 10649</strain>
    </source>
</reference>
<dbReference type="Pfam" id="PF12840">
    <property type="entry name" value="HTH_20"/>
    <property type="match status" value="1"/>
</dbReference>
<accession>A0ABP3KRJ8</accession>
<dbReference type="PANTHER" id="PTHR33154">
    <property type="entry name" value="TRANSCRIPTIONAL REGULATOR, ARSR FAMILY"/>
    <property type="match status" value="1"/>
</dbReference>
<evidence type="ECO:0000259" key="4">
    <source>
        <dbReference type="PROSITE" id="PS50987"/>
    </source>
</evidence>
<dbReference type="EMBL" id="BAAAHB010000076">
    <property type="protein sequence ID" value="GAA0482654.1"/>
    <property type="molecule type" value="Genomic_DNA"/>
</dbReference>
<keyword evidence="2" id="KW-0238">DNA-binding</keyword>
<dbReference type="Proteomes" id="UP001499895">
    <property type="component" value="Unassembled WGS sequence"/>
</dbReference>
<dbReference type="PROSITE" id="PS50987">
    <property type="entry name" value="HTH_ARSR_2"/>
    <property type="match status" value="1"/>
</dbReference>
<organism evidence="5 6">
    <name type="scientific">Streptomyces stramineus</name>
    <dbReference type="NCBI Taxonomy" id="173861"/>
    <lineage>
        <taxon>Bacteria</taxon>
        <taxon>Bacillati</taxon>
        <taxon>Actinomycetota</taxon>
        <taxon>Actinomycetes</taxon>
        <taxon>Kitasatosporales</taxon>
        <taxon>Streptomycetaceae</taxon>
        <taxon>Streptomyces</taxon>
    </lineage>
</organism>
<keyword evidence="1" id="KW-0805">Transcription regulation</keyword>
<comment type="caution">
    <text evidence="5">The sequence shown here is derived from an EMBL/GenBank/DDBJ whole genome shotgun (WGS) entry which is preliminary data.</text>
</comment>
<dbReference type="CDD" id="cd00090">
    <property type="entry name" value="HTH_ARSR"/>
    <property type="match status" value="1"/>
</dbReference>
<evidence type="ECO:0000256" key="1">
    <source>
        <dbReference type="ARBA" id="ARBA00023015"/>
    </source>
</evidence>
<feature type="domain" description="HTH arsR-type" evidence="4">
    <location>
        <begin position="11"/>
        <end position="104"/>
    </location>
</feature>
<dbReference type="InterPro" id="IPR011991">
    <property type="entry name" value="ArsR-like_HTH"/>
</dbReference>
<gene>
    <name evidence="5" type="ORF">GCM10009544_50720</name>
</gene>
<dbReference type="PANTHER" id="PTHR33154:SF12">
    <property type="entry name" value="TRANSCRIPTIONAL REGULATORY PROTEIN"/>
    <property type="match status" value="1"/>
</dbReference>
<dbReference type="PRINTS" id="PR00778">
    <property type="entry name" value="HTHARSR"/>
</dbReference>
<dbReference type="InterPro" id="IPR001845">
    <property type="entry name" value="HTH_ArsR_DNA-bd_dom"/>
</dbReference>
<dbReference type="InterPro" id="IPR051081">
    <property type="entry name" value="HTH_MetalResp_TranReg"/>
</dbReference>
<keyword evidence="3" id="KW-0804">Transcription</keyword>